<evidence type="ECO:0000256" key="6">
    <source>
        <dbReference type="ARBA" id="ARBA00022679"/>
    </source>
</evidence>
<keyword evidence="19" id="KW-1185">Reference proteome</keyword>
<dbReference type="GO" id="GO:0008531">
    <property type="term" value="F:riboflavin kinase activity"/>
    <property type="evidence" value="ECO:0007669"/>
    <property type="project" value="UniProtKB-UniRule"/>
</dbReference>
<proteinExistence type="inferred from homology"/>
<keyword evidence="8 15" id="KW-0547">Nucleotide-binding</keyword>
<dbReference type="InterPro" id="IPR023468">
    <property type="entry name" value="Riboflavin_kinase"/>
</dbReference>
<dbReference type="InterPro" id="IPR015865">
    <property type="entry name" value="Riboflavin_kinase_bac/euk"/>
</dbReference>
<dbReference type="EC" id="2.7.1.26" evidence="15"/>
<dbReference type="PIRSF" id="PIRSF004491">
    <property type="entry name" value="FAD_Synth"/>
    <property type="match status" value="1"/>
</dbReference>
<gene>
    <name evidence="18" type="ORF">FYJ73_14400</name>
</gene>
<keyword evidence="4 15" id="KW-0285">Flavoprotein</keyword>
<comment type="pathway">
    <text evidence="3 15">Cofactor biosynthesis; FMN biosynthesis; FMN from riboflavin (ATP route): step 1/1.</text>
</comment>
<dbReference type="Proteomes" id="UP000438914">
    <property type="component" value="Unassembled WGS sequence"/>
</dbReference>
<name>A0A7K0KIU7_9BACT</name>
<comment type="catalytic activity">
    <reaction evidence="14 15">
        <text>FMN + ATP + H(+) = FAD + diphosphate</text>
        <dbReference type="Rhea" id="RHEA:17237"/>
        <dbReference type="ChEBI" id="CHEBI:15378"/>
        <dbReference type="ChEBI" id="CHEBI:30616"/>
        <dbReference type="ChEBI" id="CHEBI:33019"/>
        <dbReference type="ChEBI" id="CHEBI:57692"/>
        <dbReference type="ChEBI" id="CHEBI:58210"/>
        <dbReference type="EC" id="2.7.7.2"/>
    </reaction>
</comment>
<keyword evidence="5 15" id="KW-0288">FMN</keyword>
<dbReference type="InterPro" id="IPR015864">
    <property type="entry name" value="FAD_synthase"/>
</dbReference>
<dbReference type="UniPathway" id="UPA00277">
    <property type="reaction ID" value="UER00407"/>
</dbReference>
<evidence type="ECO:0000256" key="15">
    <source>
        <dbReference type="PIRNR" id="PIRNR004491"/>
    </source>
</evidence>
<keyword evidence="16" id="KW-0175">Coiled coil</keyword>
<evidence type="ECO:0000256" key="4">
    <source>
        <dbReference type="ARBA" id="ARBA00022630"/>
    </source>
</evidence>
<dbReference type="Gene3D" id="3.40.50.620">
    <property type="entry name" value="HUPs"/>
    <property type="match status" value="1"/>
</dbReference>
<dbReference type="AlphaFoldDB" id="A0A7K0KIU7"/>
<evidence type="ECO:0000256" key="14">
    <source>
        <dbReference type="ARBA" id="ARBA00049494"/>
    </source>
</evidence>
<feature type="domain" description="Riboflavin kinase" evidence="17">
    <location>
        <begin position="183"/>
        <end position="310"/>
    </location>
</feature>
<dbReference type="PANTHER" id="PTHR22749">
    <property type="entry name" value="RIBOFLAVIN KINASE/FMN ADENYLYLTRANSFERASE"/>
    <property type="match status" value="1"/>
</dbReference>
<dbReference type="FunFam" id="3.40.50.620:FF:000021">
    <property type="entry name" value="Riboflavin biosynthesis protein"/>
    <property type="match status" value="1"/>
</dbReference>
<comment type="catalytic activity">
    <reaction evidence="13 15">
        <text>riboflavin + ATP = FMN + ADP + H(+)</text>
        <dbReference type="Rhea" id="RHEA:14357"/>
        <dbReference type="ChEBI" id="CHEBI:15378"/>
        <dbReference type="ChEBI" id="CHEBI:30616"/>
        <dbReference type="ChEBI" id="CHEBI:57986"/>
        <dbReference type="ChEBI" id="CHEBI:58210"/>
        <dbReference type="ChEBI" id="CHEBI:456216"/>
        <dbReference type="EC" id="2.7.1.26"/>
    </reaction>
</comment>
<comment type="caution">
    <text evidence="18">The sequence shown here is derived from an EMBL/GenBank/DDBJ whole genome shotgun (WGS) entry which is preliminary data.</text>
</comment>
<keyword evidence="11 15" id="KW-0067">ATP-binding</keyword>
<evidence type="ECO:0000313" key="18">
    <source>
        <dbReference type="EMBL" id="MST85841.1"/>
    </source>
</evidence>
<dbReference type="GO" id="GO:0006747">
    <property type="term" value="P:FAD biosynthetic process"/>
    <property type="evidence" value="ECO:0007669"/>
    <property type="project" value="UniProtKB-UniRule"/>
</dbReference>
<evidence type="ECO:0000256" key="12">
    <source>
        <dbReference type="ARBA" id="ARBA00023268"/>
    </source>
</evidence>
<evidence type="ECO:0000256" key="10">
    <source>
        <dbReference type="ARBA" id="ARBA00022827"/>
    </source>
</evidence>
<feature type="coiled-coil region" evidence="16">
    <location>
        <begin position="281"/>
        <end position="308"/>
    </location>
</feature>
<dbReference type="Gene3D" id="2.40.30.30">
    <property type="entry name" value="Riboflavin kinase-like"/>
    <property type="match status" value="1"/>
</dbReference>
<keyword evidence="6 15" id="KW-0808">Transferase</keyword>
<sequence>MKTIYLDRDNTEDLEPSVATIGFFDGVHRGHRFLIGQVTDEARRRGLRSMVITFDQHPRQVLQQNYQPQLLSTLENKLVLLSRTGVDYVVVVHFDLALASLSARQFMELILRQQLRVRQLVIGYDNRFGHDRTEGFSDYVRYGREMGIDVVQSEPYLLHGVKVSSSVVRSFIQAGEIEMANECLGYPYTIEGKVVDGVKEGRRLGFPTANLGPSSLTQLLPAAGVYGVKVRTEGSMTQRPGMTNIGMRPTFSGHHQTVETNIFDFEDNIYGQRLLLSFYNRIRDERKFDNVEQLIQQLRQDRKDIEERFRQHGTIVPTSHD</sequence>
<dbReference type="EMBL" id="VUNG01000056">
    <property type="protein sequence ID" value="MST85841.1"/>
    <property type="molecule type" value="Genomic_DNA"/>
</dbReference>
<dbReference type="SUPFAM" id="SSF52374">
    <property type="entry name" value="Nucleotidylyl transferase"/>
    <property type="match status" value="1"/>
</dbReference>
<dbReference type="InterPro" id="IPR014729">
    <property type="entry name" value="Rossmann-like_a/b/a_fold"/>
</dbReference>
<keyword evidence="10 15" id="KW-0274">FAD</keyword>
<dbReference type="CDD" id="cd02064">
    <property type="entry name" value="FAD_synthetase_N"/>
    <property type="match status" value="1"/>
</dbReference>
<evidence type="ECO:0000256" key="16">
    <source>
        <dbReference type="SAM" id="Coils"/>
    </source>
</evidence>
<dbReference type="SUPFAM" id="SSF82114">
    <property type="entry name" value="Riboflavin kinase-like"/>
    <property type="match status" value="1"/>
</dbReference>
<dbReference type="EC" id="2.7.7.2" evidence="15"/>
<accession>A0A7K0KIU7</accession>
<keyword evidence="12" id="KW-0511">Multifunctional enzyme</keyword>
<keyword evidence="9 15" id="KW-0418">Kinase</keyword>
<dbReference type="UniPathway" id="UPA00276">
    <property type="reaction ID" value="UER00406"/>
</dbReference>
<evidence type="ECO:0000256" key="5">
    <source>
        <dbReference type="ARBA" id="ARBA00022643"/>
    </source>
</evidence>
<dbReference type="GO" id="GO:0009398">
    <property type="term" value="P:FMN biosynthetic process"/>
    <property type="evidence" value="ECO:0007669"/>
    <property type="project" value="UniProtKB-UniRule"/>
</dbReference>
<evidence type="ECO:0000256" key="2">
    <source>
        <dbReference type="ARBA" id="ARBA00004726"/>
    </source>
</evidence>
<dbReference type="Pfam" id="PF06574">
    <property type="entry name" value="FAD_syn"/>
    <property type="match status" value="1"/>
</dbReference>
<comment type="pathway">
    <text evidence="2 15">Cofactor biosynthesis; FAD biosynthesis; FAD from FMN: step 1/1.</text>
</comment>
<dbReference type="NCBIfam" id="TIGR00083">
    <property type="entry name" value="ribF"/>
    <property type="match status" value="1"/>
</dbReference>
<dbReference type="GO" id="GO:0009231">
    <property type="term" value="P:riboflavin biosynthetic process"/>
    <property type="evidence" value="ECO:0007669"/>
    <property type="project" value="InterPro"/>
</dbReference>
<evidence type="ECO:0000256" key="11">
    <source>
        <dbReference type="ARBA" id="ARBA00022840"/>
    </source>
</evidence>
<evidence type="ECO:0000256" key="1">
    <source>
        <dbReference type="ARBA" id="ARBA00002121"/>
    </source>
</evidence>
<evidence type="ECO:0000256" key="3">
    <source>
        <dbReference type="ARBA" id="ARBA00005201"/>
    </source>
</evidence>
<evidence type="ECO:0000259" key="17">
    <source>
        <dbReference type="SMART" id="SM00904"/>
    </source>
</evidence>
<dbReference type="InterPro" id="IPR002606">
    <property type="entry name" value="Riboflavin_kinase_bac"/>
</dbReference>
<evidence type="ECO:0000256" key="8">
    <source>
        <dbReference type="ARBA" id="ARBA00022741"/>
    </source>
</evidence>
<dbReference type="Pfam" id="PF01687">
    <property type="entry name" value="Flavokinase"/>
    <property type="match status" value="1"/>
</dbReference>
<dbReference type="NCBIfam" id="NF004160">
    <property type="entry name" value="PRK05627.1-3"/>
    <property type="match status" value="1"/>
</dbReference>
<dbReference type="GO" id="GO:0005524">
    <property type="term" value="F:ATP binding"/>
    <property type="evidence" value="ECO:0007669"/>
    <property type="project" value="UniProtKB-UniRule"/>
</dbReference>
<comment type="similarity">
    <text evidence="15">Belongs to the ribF family.</text>
</comment>
<organism evidence="18 19">
    <name type="scientific">Hallella mizrahii</name>
    <dbReference type="NCBI Taxonomy" id="2606637"/>
    <lineage>
        <taxon>Bacteria</taxon>
        <taxon>Pseudomonadati</taxon>
        <taxon>Bacteroidota</taxon>
        <taxon>Bacteroidia</taxon>
        <taxon>Bacteroidales</taxon>
        <taxon>Prevotellaceae</taxon>
        <taxon>Hallella</taxon>
    </lineage>
</organism>
<dbReference type="InterPro" id="IPR023465">
    <property type="entry name" value="Riboflavin_kinase_dom_sf"/>
</dbReference>
<evidence type="ECO:0000256" key="7">
    <source>
        <dbReference type="ARBA" id="ARBA00022695"/>
    </source>
</evidence>
<evidence type="ECO:0000256" key="9">
    <source>
        <dbReference type="ARBA" id="ARBA00022777"/>
    </source>
</evidence>
<dbReference type="PANTHER" id="PTHR22749:SF6">
    <property type="entry name" value="RIBOFLAVIN KINASE"/>
    <property type="match status" value="1"/>
</dbReference>
<comment type="function">
    <text evidence="1">Catalyzes the phosphorylation of riboflavin to FMN followed by the adenylation of FMN to FAD.</text>
</comment>
<dbReference type="SMART" id="SM00904">
    <property type="entry name" value="Flavokinase"/>
    <property type="match status" value="1"/>
</dbReference>
<protein>
    <recommendedName>
        <fullName evidence="15">Riboflavin biosynthesis protein</fullName>
    </recommendedName>
    <domain>
        <recommendedName>
            <fullName evidence="15">Riboflavin kinase</fullName>
            <ecNumber evidence="15">2.7.1.26</ecNumber>
        </recommendedName>
        <alternativeName>
            <fullName evidence="15">Flavokinase</fullName>
        </alternativeName>
    </domain>
    <domain>
        <recommendedName>
            <fullName evidence="15">FMN adenylyltransferase</fullName>
            <ecNumber evidence="15">2.7.7.2</ecNumber>
        </recommendedName>
        <alternativeName>
            <fullName evidence="15">FAD pyrophosphorylase</fullName>
        </alternativeName>
        <alternativeName>
            <fullName evidence="15">FAD synthase</fullName>
        </alternativeName>
    </domain>
</protein>
<keyword evidence="7 15" id="KW-0548">Nucleotidyltransferase</keyword>
<dbReference type="GO" id="GO:0003919">
    <property type="term" value="F:FMN adenylyltransferase activity"/>
    <property type="evidence" value="ECO:0007669"/>
    <property type="project" value="UniProtKB-UniRule"/>
</dbReference>
<evidence type="ECO:0000313" key="19">
    <source>
        <dbReference type="Proteomes" id="UP000438914"/>
    </source>
</evidence>
<reference evidence="18 19" key="1">
    <citation type="submission" date="2019-08" db="EMBL/GenBank/DDBJ databases">
        <title>In-depth cultivation of the pig gut microbiome towards novel bacterial diversity and tailored functional studies.</title>
        <authorList>
            <person name="Wylensek D."/>
            <person name="Hitch T.C.A."/>
            <person name="Clavel T."/>
        </authorList>
    </citation>
    <scope>NUCLEOTIDE SEQUENCE [LARGE SCALE GENOMIC DNA]</scope>
    <source>
        <strain evidence="18 19">LKV-178-WT-2A</strain>
    </source>
</reference>
<dbReference type="RefSeq" id="WP_154535441.1">
    <property type="nucleotide sequence ID" value="NZ_VUNG01000056.1"/>
</dbReference>
<evidence type="ECO:0000256" key="13">
    <source>
        <dbReference type="ARBA" id="ARBA00047880"/>
    </source>
</evidence>
<dbReference type="NCBIfam" id="NF004162">
    <property type="entry name" value="PRK05627.1-5"/>
    <property type="match status" value="1"/>
</dbReference>